<keyword evidence="3" id="KW-1185">Reference proteome</keyword>
<dbReference type="AlphaFoldDB" id="A0A8J8WMD1"/>
<comment type="caution">
    <text evidence="2">The sequence shown here is derived from an EMBL/GenBank/DDBJ whole genome shotgun (WGS) entry which is preliminary data.</text>
</comment>
<dbReference type="EMBL" id="JACEEZ010026513">
    <property type="protein sequence ID" value="KAG0692421.1"/>
    <property type="molecule type" value="Genomic_DNA"/>
</dbReference>
<evidence type="ECO:0000313" key="3">
    <source>
        <dbReference type="Proteomes" id="UP000770661"/>
    </source>
</evidence>
<gene>
    <name evidence="2" type="ORF">GWK47_027896</name>
</gene>
<dbReference type="Proteomes" id="UP000770661">
    <property type="component" value="Unassembled WGS sequence"/>
</dbReference>
<reference evidence="2" key="1">
    <citation type="submission" date="2020-07" db="EMBL/GenBank/DDBJ databases">
        <title>The High-quality genome of the commercially important snow crab, Chionoecetes opilio.</title>
        <authorList>
            <person name="Jeong J.-H."/>
            <person name="Ryu S."/>
        </authorList>
    </citation>
    <scope>NUCLEOTIDE SEQUENCE</scope>
    <source>
        <strain evidence="2">MADBK_172401_WGS</strain>
        <tissue evidence="2">Digestive gland</tissue>
    </source>
</reference>
<protein>
    <submittedName>
        <fullName evidence="2">Uncharacterized protein</fullName>
    </submittedName>
</protein>
<name>A0A8J8WMD1_CHIOP</name>
<evidence type="ECO:0000313" key="2">
    <source>
        <dbReference type="EMBL" id="KAG0692421.1"/>
    </source>
</evidence>
<feature type="region of interest" description="Disordered" evidence="1">
    <location>
        <begin position="53"/>
        <end position="86"/>
    </location>
</feature>
<sequence>MRVGPGEVPLCCPGGWGNWPGQPNLKRPEGTQPRGRSAFHRLVPKEARLFLLGGKTPRSSQTKAPFQGFLETKGKSYPPNPRVPNPKEKTLVYLRIKYPKGHKCAATLSRNPIVGGQRIGRTMKSGFRSLTAATAAEPREVGMW</sequence>
<accession>A0A8J8WMD1</accession>
<organism evidence="2 3">
    <name type="scientific">Chionoecetes opilio</name>
    <name type="common">Atlantic snow crab</name>
    <name type="synonym">Cancer opilio</name>
    <dbReference type="NCBI Taxonomy" id="41210"/>
    <lineage>
        <taxon>Eukaryota</taxon>
        <taxon>Metazoa</taxon>
        <taxon>Ecdysozoa</taxon>
        <taxon>Arthropoda</taxon>
        <taxon>Crustacea</taxon>
        <taxon>Multicrustacea</taxon>
        <taxon>Malacostraca</taxon>
        <taxon>Eumalacostraca</taxon>
        <taxon>Eucarida</taxon>
        <taxon>Decapoda</taxon>
        <taxon>Pleocyemata</taxon>
        <taxon>Brachyura</taxon>
        <taxon>Eubrachyura</taxon>
        <taxon>Majoidea</taxon>
        <taxon>Majidae</taxon>
        <taxon>Chionoecetes</taxon>
    </lineage>
</organism>
<proteinExistence type="predicted"/>
<evidence type="ECO:0000256" key="1">
    <source>
        <dbReference type="SAM" id="MobiDB-lite"/>
    </source>
</evidence>